<sequence length="264" mass="30426">MAIKLLIIIRMANKYVNFITDEHLLFCIENLHKAYLRAKNNITKKNFYSNKVDTIKLTFDSKFNDINEENLIQSEILRQIDKSINNSIGTFHEQILGGIEGFEVGNLSGFDVKADDDTLFADIKNKHNTMNSSSSEALFQKLARYADDYKKAKCYWVQILAKNSFNELWKGEINGKEYSHSRVYKISGDQFYALLSGEQDALLQLYKALPVAINDYLNSIEHNHTIIENSAIDEIKLQTVTSNKSILDQITFDNYNYYLGFDKL</sequence>
<dbReference type="GO" id="GO:0004519">
    <property type="term" value="F:endonuclease activity"/>
    <property type="evidence" value="ECO:0007669"/>
    <property type="project" value="UniProtKB-KW"/>
</dbReference>
<dbReference type="RefSeq" id="WP_228391603.1">
    <property type="nucleotide sequence ID" value="NZ_JAMXLT020000003.1"/>
</dbReference>
<accession>A0ABU4JDK6</accession>
<dbReference type="GO" id="GO:0016787">
    <property type="term" value="F:hydrolase activity"/>
    <property type="evidence" value="ECO:0007669"/>
    <property type="project" value="UniProtKB-KW"/>
</dbReference>
<dbReference type="EMBL" id="JAMXLT020000003">
    <property type="protein sequence ID" value="MDW8547759.1"/>
    <property type="molecule type" value="Genomic_DNA"/>
</dbReference>
<keyword evidence="1" id="KW-0540">Nuclease</keyword>
<comment type="caution">
    <text evidence="1">The sequence shown here is derived from an EMBL/GenBank/DDBJ whole genome shotgun (WGS) entry which is preliminary data.</text>
</comment>
<dbReference type="EC" id="3.1.21.-" evidence="1"/>
<evidence type="ECO:0000313" key="2">
    <source>
        <dbReference type="Proteomes" id="UP001204439"/>
    </source>
</evidence>
<name>A0ABU4JDK6_9FLAO</name>
<keyword evidence="1" id="KW-0378">Hydrolase</keyword>
<gene>
    <name evidence="1" type="ORF">NG800_002475</name>
</gene>
<keyword evidence="2" id="KW-1185">Reference proteome</keyword>
<dbReference type="Proteomes" id="UP001204439">
    <property type="component" value="Unassembled WGS sequence"/>
</dbReference>
<dbReference type="Pfam" id="PF09553">
    <property type="entry name" value="RE_Eco47II"/>
    <property type="match status" value="1"/>
</dbReference>
<keyword evidence="1" id="KW-0255">Endonuclease</keyword>
<dbReference type="InterPro" id="IPR019057">
    <property type="entry name" value="Restrct_endonuc_II_Eco47II"/>
</dbReference>
<reference evidence="1 2" key="1">
    <citation type="submission" date="2023-11" db="EMBL/GenBank/DDBJ databases">
        <title>First isolation, identification, and characterization of non-pathogenic Epilithonimonas ginsengisoli isolated from diseased farmed rainbow trout (Oncorhynchus mykiss) in Chile.</title>
        <authorList>
            <person name="Miranda C.D."/>
            <person name="Irgang R."/>
            <person name="Concha C."/>
            <person name="Rojas R."/>
            <person name="Avendano R."/>
        </authorList>
    </citation>
    <scope>NUCLEOTIDE SEQUENCE [LARGE SCALE GENOMIC DNA]</scope>
    <source>
        <strain evidence="1 2">FP99</strain>
    </source>
</reference>
<proteinExistence type="predicted"/>
<protein>
    <submittedName>
        <fullName evidence="1">Eco47II family restriction endonuclease</fullName>
        <ecNumber evidence="1">3.1.21.-</ecNumber>
    </submittedName>
</protein>
<evidence type="ECO:0000313" key="1">
    <source>
        <dbReference type="EMBL" id="MDW8547759.1"/>
    </source>
</evidence>
<organism evidence="1 2">
    <name type="scientific">Epilithonimonas ginsengisoli</name>
    <dbReference type="NCBI Taxonomy" id="1245592"/>
    <lineage>
        <taxon>Bacteria</taxon>
        <taxon>Pseudomonadati</taxon>
        <taxon>Bacteroidota</taxon>
        <taxon>Flavobacteriia</taxon>
        <taxon>Flavobacteriales</taxon>
        <taxon>Weeksellaceae</taxon>
        <taxon>Chryseobacterium group</taxon>
        <taxon>Epilithonimonas</taxon>
    </lineage>
</organism>